<sequence>MPATESNAQPQKPYAVVAGVSMRELLASCAAADAVSTPPRLPDPEVSGPPARHREAA</sequence>
<name>A0ABP6A5V3_STRLO</name>
<feature type="region of interest" description="Disordered" evidence="1">
    <location>
        <begin position="34"/>
        <end position="57"/>
    </location>
</feature>
<dbReference type="RefSeq" id="WP_266959048.1">
    <property type="nucleotide sequence ID" value="NZ_BAAASG010000016.1"/>
</dbReference>
<reference evidence="3" key="1">
    <citation type="journal article" date="2019" name="Int. J. Syst. Evol. Microbiol.">
        <title>The Global Catalogue of Microorganisms (GCM) 10K type strain sequencing project: providing services to taxonomists for standard genome sequencing and annotation.</title>
        <authorList>
            <consortium name="The Broad Institute Genomics Platform"/>
            <consortium name="The Broad Institute Genome Sequencing Center for Infectious Disease"/>
            <person name="Wu L."/>
            <person name="Ma J."/>
        </authorList>
    </citation>
    <scope>NUCLEOTIDE SEQUENCE [LARGE SCALE GENOMIC DNA]</scope>
    <source>
        <strain evidence="3">JCM 4395</strain>
    </source>
</reference>
<evidence type="ECO:0000256" key="1">
    <source>
        <dbReference type="SAM" id="MobiDB-lite"/>
    </source>
</evidence>
<dbReference type="EMBL" id="BAAASG010000016">
    <property type="protein sequence ID" value="GAA2511104.1"/>
    <property type="molecule type" value="Genomic_DNA"/>
</dbReference>
<proteinExistence type="predicted"/>
<gene>
    <name evidence="2" type="ORF">GCM10010276_67510</name>
</gene>
<accession>A0ABP6A5V3</accession>
<protein>
    <submittedName>
        <fullName evidence="2">Uncharacterized protein</fullName>
    </submittedName>
</protein>
<dbReference type="Proteomes" id="UP001501777">
    <property type="component" value="Unassembled WGS sequence"/>
</dbReference>
<evidence type="ECO:0000313" key="2">
    <source>
        <dbReference type="EMBL" id="GAA2511104.1"/>
    </source>
</evidence>
<organism evidence="2 3">
    <name type="scientific">Streptomyces longisporus</name>
    <dbReference type="NCBI Taxonomy" id="1948"/>
    <lineage>
        <taxon>Bacteria</taxon>
        <taxon>Bacillati</taxon>
        <taxon>Actinomycetota</taxon>
        <taxon>Actinomycetes</taxon>
        <taxon>Kitasatosporales</taxon>
        <taxon>Streptomycetaceae</taxon>
        <taxon>Streptomyces</taxon>
    </lineage>
</organism>
<comment type="caution">
    <text evidence="2">The sequence shown here is derived from an EMBL/GenBank/DDBJ whole genome shotgun (WGS) entry which is preliminary data.</text>
</comment>
<keyword evidence="3" id="KW-1185">Reference proteome</keyword>
<evidence type="ECO:0000313" key="3">
    <source>
        <dbReference type="Proteomes" id="UP001501777"/>
    </source>
</evidence>